<evidence type="ECO:0000313" key="2">
    <source>
        <dbReference type="Proteomes" id="UP001172386"/>
    </source>
</evidence>
<sequence length="989" mass="107345">MSKIAFALVLVLAAASAYPASQASERAATGTDPRLSTFADPPARVRPRFRYWVPDASVDLETLQQDIVSASSVGAGGVELLGIYDYGFFGVPTPIPDWDTYAWGTPAWQAVLKRALQTHKDHNLSMDFAIGPSYGQGVPVEPDSQGLAWDIKFFNATITPGNGFTGVIPGWGTGQLIGLTSAAVTSVVHYNVTAPSNPLTGAPATIVGKVNYTLASSSLKDHTAALSSNGEANLVNDLFPTGSGIEQYRLFATYIYHSYTRATAAGPNPQNFIQNGSFAVDHFSATGAQTTTDFWDQYLLFNDTTALLKEVGNFAWEDSTEINSLLYWTPALPQTFEDQHGYDIIPYIPVLLNGNNVNDVVALLYEPTGPPEFFWLDESDSGFSHIDDYRSTLGSLYAEYLGALKSWSNQRLGLNFSAQVGYNMPMDVLAQVPDVDAPELESLGFQRIIDNYRQYVGPANLAGKRVISDEVGAVQGGVYQLTMPELLWDIKRAFAAGVNQMVIHGLPYSGNFSNTTWPSFTTFSYLFAEMHGPHQPAWRHYSNSLNFIGRSQSILQSGVPKRDLAIYQKDSKSGLTTPKYFSDDLVRAGYAYEYLSPDNFALPEVHVADGSLSPNGPAYKAMLLRGNDSMTLFGAQKLVEYAQAGLPIIVQGGIPTKVIGSNANEKSEIPKVLGSLTALPSIHQISWTDSVAEALQKVNVQPRALLGSGMNSIYTNWRRDAEAGTDYIYVYSDNTANAGTITFQSKGTPYYFDAWTGNVSAIANYTRTSDGRTSIYINLAGNQTTIVGFTESQISGIRLPSSTSSPAKCQPTTTTTQTLTNWNLTITEFAPPTDLLNVQGTIYKNHSFTSLSSPLQSWSSISSSMTNVSGIGTYTTTFTLTSASSSGAFVDFTSPIYHTIHASVNNRPLPPLDLAHARADITEYLNPVGQVNLLTVEVATPLYNELRPIWYQLRTVGVLAGHAVPVVLPAQENGLNGIVEVEEYVRAAC</sequence>
<dbReference type="Proteomes" id="UP001172386">
    <property type="component" value="Unassembled WGS sequence"/>
</dbReference>
<proteinExistence type="predicted"/>
<keyword evidence="2" id="KW-1185">Reference proteome</keyword>
<protein>
    <submittedName>
        <fullName evidence="1">Uncharacterized protein</fullName>
    </submittedName>
</protein>
<organism evidence="1 2">
    <name type="scientific">Neophaeococcomyces mojaviensis</name>
    <dbReference type="NCBI Taxonomy" id="3383035"/>
    <lineage>
        <taxon>Eukaryota</taxon>
        <taxon>Fungi</taxon>
        <taxon>Dikarya</taxon>
        <taxon>Ascomycota</taxon>
        <taxon>Pezizomycotina</taxon>
        <taxon>Eurotiomycetes</taxon>
        <taxon>Chaetothyriomycetidae</taxon>
        <taxon>Chaetothyriales</taxon>
        <taxon>Chaetothyriales incertae sedis</taxon>
        <taxon>Neophaeococcomyces</taxon>
    </lineage>
</organism>
<name>A0ACC2ZZJ2_9EURO</name>
<dbReference type="EMBL" id="JAPDRQ010000171">
    <property type="protein sequence ID" value="KAJ9653016.1"/>
    <property type="molecule type" value="Genomic_DNA"/>
</dbReference>
<comment type="caution">
    <text evidence="1">The sequence shown here is derived from an EMBL/GenBank/DDBJ whole genome shotgun (WGS) entry which is preliminary data.</text>
</comment>
<evidence type="ECO:0000313" key="1">
    <source>
        <dbReference type="EMBL" id="KAJ9653016.1"/>
    </source>
</evidence>
<gene>
    <name evidence="1" type="ORF">H2198_007763</name>
</gene>
<reference evidence="1" key="1">
    <citation type="submission" date="2022-10" db="EMBL/GenBank/DDBJ databases">
        <title>Culturing micro-colonial fungi from biological soil crusts in the Mojave desert and describing Neophaeococcomyces mojavensis, and introducing the new genera and species Taxawa tesnikishii.</title>
        <authorList>
            <person name="Kurbessoian T."/>
            <person name="Stajich J.E."/>
        </authorList>
    </citation>
    <scope>NUCLEOTIDE SEQUENCE</scope>
    <source>
        <strain evidence="1">JES_112</strain>
    </source>
</reference>
<accession>A0ACC2ZZJ2</accession>